<organism evidence="4 5">
    <name type="scientific">Sphagnum troendelagicum</name>
    <dbReference type="NCBI Taxonomy" id="128251"/>
    <lineage>
        <taxon>Eukaryota</taxon>
        <taxon>Viridiplantae</taxon>
        <taxon>Streptophyta</taxon>
        <taxon>Embryophyta</taxon>
        <taxon>Bryophyta</taxon>
        <taxon>Sphagnophytina</taxon>
        <taxon>Sphagnopsida</taxon>
        <taxon>Sphagnales</taxon>
        <taxon>Sphagnaceae</taxon>
        <taxon>Sphagnum</taxon>
    </lineage>
</organism>
<dbReference type="NCBIfam" id="TIGR00030">
    <property type="entry name" value="S21p"/>
    <property type="match status" value="1"/>
</dbReference>
<sequence>MNTAAGNRFVSRAWGQIRSVFVTGPTAIANSLHTLSSSASVSNLGFDTRGVSDALSPKVLQQFIFPHIAVAGSAAAAYSTQSARGRGLWGQGLGLELSPKKNAMWDSGRQQQQVRQIMVDVVKDDLERAIRKLMRRLKEDGTIRVMRSRQYFQKPSELKVLAAKERDKRIQKKAFREKLKWIMERRSR</sequence>
<dbReference type="InterPro" id="IPR001911">
    <property type="entry name" value="Ribosomal_bS21"/>
</dbReference>
<evidence type="ECO:0008006" key="6">
    <source>
        <dbReference type="Google" id="ProtNLM"/>
    </source>
</evidence>
<dbReference type="Proteomes" id="UP001497512">
    <property type="component" value="Chromosome 4"/>
</dbReference>
<name>A0ABP0UKE6_9BRYO</name>
<keyword evidence="2" id="KW-0689">Ribosomal protein</keyword>
<accession>A0ABP0UKE6</accession>
<dbReference type="EMBL" id="OZ019896">
    <property type="protein sequence ID" value="CAK9223101.1"/>
    <property type="molecule type" value="Genomic_DNA"/>
</dbReference>
<reference evidence="4" key="1">
    <citation type="submission" date="2024-02" db="EMBL/GenBank/DDBJ databases">
        <authorList>
            <consortium name="ELIXIR-Norway"/>
            <consortium name="Elixir Norway"/>
        </authorList>
    </citation>
    <scope>NUCLEOTIDE SEQUENCE</scope>
</reference>
<keyword evidence="5" id="KW-1185">Reference proteome</keyword>
<keyword evidence="3" id="KW-0687">Ribonucleoprotein</keyword>
<proteinExistence type="inferred from homology"/>
<evidence type="ECO:0000256" key="3">
    <source>
        <dbReference type="ARBA" id="ARBA00023274"/>
    </source>
</evidence>
<gene>
    <name evidence="4" type="ORF">CSSPTR1EN2_LOCUS16663</name>
</gene>
<protein>
    <recommendedName>
        <fullName evidence="6">Ribosomal protein S21</fullName>
    </recommendedName>
</protein>
<dbReference type="Pfam" id="PF01165">
    <property type="entry name" value="Ribosomal_S21"/>
    <property type="match status" value="1"/>
</dbReference>
<evidence type="ECO:0000313" key="5">
    <source>
        <dbReference type="Proteomes" id="UP001497512"/>
    </source>
</evidence>
<evidence type="ECO:0000256" key="2">
    <source>
        <dbReference type="ARBA" id="ARBA00022980"/>
    </source>
</evidence>
<comment type="similarity">
    <text evidence="1">Belongs to the bacterial ribosomal protein bS21 family.</text>
</comment>
<evidence type="ECO:0000256" key="1">
    <source>
        <dbReference type="ARBA" id="ARBA00006640"/>
    </source>
</evidence>
<evidence type="ECO:0000313" key="4">
    <source>
        <dbReference type="EMBL" id="CAK9223101.1"/>
    </source>
</evidence>